<keyword evidence="4" id="KW-1185">Reference proteome</keyword>
<organism evidence="2 5">
    <name type="scientific">Streptomyces cinereoruber</name>
    <dbReference type="NCBI Taxonomy" id="67260"/>
    <lineage>
        <taxon>Bacteria</taxon>
        <taxon>Bacillati</taxon>
        <taxon>Actinomycetota</taxon>
        <taxon>Actinomycetes</taxon>
        <taxon>Kitasatosporales</taxon>
        <taxon>Streptomycetaceae</taxon>
        <taxon>Streptomyces</taxon>
    </lineage>
</organism>
<reference evidence="3 4" key="2">
    <citation type="submission" date="2017-09" db="EMBL/GenBank/DDBJ databases">
        <authorList>
            <person name="Lee N."/>
            <person name="Cho B.-K."/>
        </authorList>
    </citation>
    <scope>NUCLEOTIDE SEQUENCE [LARGE SCALE GENOMIC DNA]</scope>
    <source>
        <strain evidence="3 4">ATCC 19740</strain>
    </source>
</reference>
<dbReference type="EMBL" id="BMSJ01000014">
    <property type="protein sequence ID" value="GGR48149.1"/>
    <property type="molecule type" value="Genomic_DNA"/>
</dbReference>
<evidence type="ECO:0000313" key="2">
    <source>
        <dbReference type="EMBL" id="GGR48149.1"/>
    </source>
</evidence>
<evidence type="ECO:0000256" key="1">
    <source>
        <dbReference type="SAM" id="MobiDB-lite"/>
    </source>
</evidence>
<proteinExistence type="predicted"/>
<evidence type="ECO:0000313" key="4">
    <source>
        <dbReference type="Proteomes" id="UP000326029"/>
    </source>
</evidence>
<dbReference type="Proteomes" id="UP000326029">
    <property type="component" value="Chromosome"/>
</dbReference>
<dbReference type="Proteomes" id="UP000642014">
    <property type="component" value="Unassembled WGS sequence"/>
</dbReference>
<dbReference type="AlphaFoldDB" id="A0AAV4KRN9"/>
<feature type="region of interest" description="Disordered" evidence="1">
    <location>
        <begin position="1"/>
        <end position="28"/>
    </location>
</feature>
<name>A0AAV4KRN9_9ACTN</name>
<accession>A0AAV4KRN9</accession>
<gene>
    <name evidence="3" type="ORF">CP977_00500</name>
    <name evidence="2" type="ORF">GCM10010497_59410</name>
</gene>
<reference evidence="2" key="3">
    <citation type="submission" date="2023-08" db="EMBL/GenBank/DDBJ databases">
        <authorList>
            <person name="Sun Q."/>
            <person name="Ohkuma M."/>
        </authorList>
    </citation>
    <scope>NUCLEOTIDE SEQUENCE</scope>
    <source>
        <strain evidence="2">JCM 4205</strain>
    </source>
</reference>
<reference evidence="2 5" key="1">
    <citation type="journal article" date="2014" name="Int. J. Syst. Evol. Microbiol.">
        <title>Complete genome sequence of Corynebacterium casei LMG S-19264T (=DSM 44701T), isolated from a smear-ripened cheese.</title>
        <authorList>
            <consortium name="US DOE Joint Genome Institute (JGI-PGF)"/>
            <person name="Walter F."/>
            <person name="Albersmeier A."/>
            <person name="Kalinowski J."/>
            <person name="Ruckert C."/>
        </authorList>
    </citation>
    <scope>NUCLEOTIDE SEQUENCE [LARGE SCALE GENOMIC DNA]</scope>
    <source>
        <strain evidence="2 5">JCM 4205</strain>
    </source>
</reference>
<sequence>MVASREPAGQDFGTDGNAHRSHALDQHRREVGKGSLCREFNSNFAAENPYACAALIRAVTDHIPPVFERADFKQVAAQHVFAMQRTDKAHAQELVRFKEIAHDALHRPISSSLPLITMADLPAPARLRAVLHELVTVLTKTSAS</sequence>
<protein>
    <submittedName>
        <fullName evidence="2">Uncharacterized protein</fullName>
    </submittedName>
</protein>
<evidence type="ECO:0000313" key="3">
    <source>
        <dbReference type="EMBL" id="QEV30871.1"/>
    </source>
</evidence>
<dbReference type="EMBL" id="CP023693">
    <property type="protein sequence ID" value="QEV30871.1"/>
    <property type="molecule type" value="Genomic_DNA"/>
</dbReference>
<evidence type="ECO:0000313" key="5">
    <source>
        <dbReference type="Proteomes" id="UP000642014"/>
    </source>
</evidence>